<dbReference type="Pfam" id="PF02403">
    <property type="entry name" value="Seryl_tRNA_N"/>
    <property type="match status" value="1"/>
</dbReference>
<name>A0A090RBB9_9GAMM</name>
<evidence type="ECO:0000256" key="6">
    <source>
        <dbReference type="ARBA" id="ARBA00022741"/>
    </source>
</evidence>
<dbReference type="STRING" id="754436.JCM19237_4243"/>
<feature type="binding site" evidence="13">
    <location>
        <position position="273"/>
    </location>
    <ligand>
        <name>L-serine</name>
        <dbReference type="ChEBI" id="CHEBI:33384"/>
    </ligand>
</feature>
<feature type="domain" description="Aminoacyl-transfer RNA synthetases class-II family profile" evidence="16">
    <location>
        <begin position="173"/>
        <end position="437"/>
    </location>
</feature>
<dbReference type="PANTHER" id="PTHR43697:SF1">
    <property type="entry name" value="SERINE--TRNA LIGASE"/>
    <property type="match status" value="1"/>
</dbReference>
<dbReference type="InterPro" id="IPR006195">
    <property type="entry name" value="aa-tRNA-synth_II"/>
</dbReference>
<dbReference type="InterPro" id="IPR010978">
    <property type="entry name" value="tRNA-bd_arm"/>
</dbReference>
<keyword evidence="4 12" id="KW-0963">Cytoplasm</keyword>
<comment type="domain">
    <text evidence="12">Consists of two distinct domains, a catalytic core and a N-terminal extension that is involved in tRNA binding.</text>
</comment>
<feature type="binding site" evidence="12 14">
    <location>
        <begin position="360"/>
        <end position="363"/>
    </location>
    <ligand>
        <name>ATP</name>
        <dbReference type="ChEBI" id="CHEBI:30616"/>
    </ligand>
</feature>
<dbReference type="InterPro" id="IPR042103">
    <property type="entry name" value="SerRS_1_N_sf"/>
</dbReference>
<dbReference type="GO" id="GO:0004828">
    <property type="term" value="F:serine-tRNA ligase activity"/>
    <property type="evidence" value="ECO:0007669"/>
    <property type="project" value="UniProtKB-UniRule"/>
</dbReference>
<evidence type="ECO:0000313" key="17">
    <source>
        <dbReference type="EMBL" id="GAL04877.1"/>
    </source>
</evidence>
<evidence type="ECO:0000259" key="16">
    <source>
        <dbReference type="PROSITE" id="PS50862"/>
    </source>
</evidence>
<keyword evidence="6 12" id="KW-0547">Nucleotide-binding</keyword>
<dbReference type="InterPro" id="IPR015866">
    <property type="entry name" value="Ser-tRNA-synth_1_N"/>
</dbReference>
<dbReference type="GO" id="GO:0005737">
    <property type="term" value="C:cytoplasm"/>
    <property type="evidence" value="ECO:0007669"/>
    <property type="project" value="UniProtKB-SubCell"/>
</dbReference>
<evidence type="ECO:0000256" key="5">
    <source>
        <dbReference type="ARBA" id="ARBA00022598"/>
    </source>
</evidence>
<evidence type="ECO:0000313" key="18">
    <source>
        <dbReference type="Proteomes" id="UP000029227"/>
    </source>
</evidence>
<dbReference type="InterPro" id="IPR045864">
    <property type="entry name" value="aa-tRNA-synth_II/BPL/LPL"/>
</dbReference>
<comment type="subunit">
    <text evidence="12">Homodimer. The tRNA molecule binds across the dimer.</text>
</comment>
<protein>
    <recommendedName>
        <fullName evidence="12">Serine--tRNA ligase</fullName>
        <ecNumber evidence="12">6.1.1.11</ecNumber>
    </recommendedName>
    <alternativeName>
        <fullName evidence="12">Seryl-tRNA synthetase</fullName>
        <shortName evidence="12">SerRS</shortName>
    </alternativeName>
    <alternativeName>
        <fullName evidence="12">Seryl-tRNA(Ser/Sec) synthetase</fullName>
    </alternativeName>
</protein>
<evidence type="ECO:0000256" key="3">
    <source>
        <dbReference type="ARBA" id="ARBA00010728"/>
    </source>
</evidence>
<feature type="binding site" evidence="12 13">
    <location>
        <position position="296"/>
    </location>
    <ligand>
        <name>L-serine</name>
        <dbReference type="ChEBI" id="CHEBI:33384"/>
    </ligand>
</feature>
<comment type="function">
    <text evidence="12">Catalyzes the attachment of serine to tRNA(Ser). Is also able to aminoacylate tRNA(Sec) with serine, to form the misacylated tRNA L-seryl-tRNA(Sec), which will be further converted into selenocysteinyl-tRNA(Sec).</text>
</comment>
<gene>
    <name evidence="12" type="primary">serS</name>
    <name evidence="17" type="ORF">JCM19237_4243</name>
</gene>
<dbReference type="GO" id="GO:0005524">
    <property type="term" value="F:ATP binding"/>
    <property type="evidence" value="ECO:0007669"/>
    <property type="project" value="UniProtKB-UniRule"/>
</dbReference>
<keyword evidence="5 12" id="KW-0436">Ligase</keyword>
<dbReference type="AlphaFoldDB" id="A0A090RBB9"/>
<dbReference type="PIRSF" id="PIRSF001529">
    <property type="entry name" value="Ser-tRNA-synth_IIa"/>
    <property type="match status" value="1"/>
</dbReference>
<dbReference type="InterPro" id="IPR002317">
    <property type="entry name" value="Ser-tRNA-ligase_type_1"/>
</dbReference>
<dbReference type="GO" id="GO:0006434">
    <property type="term" value="P:seryl-tRNA aminoacylation"/>
    <property type="evidence" value="ECO:0007669"/>
    <property type="project" value="UniProtKB-UniRule"/>
</dbReference>
<evidence type="ECO:0000256" key="4">
    <source>
        <dbReference type="ARBA" id="ARBA00022490"/>
    </source>
</evidence>
<comment type="pathway">
    <text evidence="2 12">Aminoacyl-tRNA biosynthesis; selenocysteinyl-tRNA(Sec) biosynthesis; L-seryl-tRNA(Sec) from L-serine and tRNA(Sec): step 1/1.</text>
</comment>
<dbReference type="GO" id="GO:0016260">
    <property type="term" value="P:selenocysteine biosynthetic process"/>
    <property type="evidence" value="ECO:0007669"/>
    <property type="project" value="UniProtKB-UniRule"/>
</dbReference>
<feature type="binding site" evidence="12">
    <location>
        <begin position="242"/>
        <end position="244"/>
    </location>
    <ligand>
        <name>L-serine</name>
        <dbReference type="ChEBI" id="CHEBI:33384"/>
    </ligand>
</feature>
<feature type="binding site" evidence="13">
    <location>
        <position position="242"/>
    </location>
    <ligand>
        <name>L-serine</name>
        <dbReference type="ChEBI" id="CHEBI:33384"/>
    </ligand>
</feature>
<proteinExistence type="inferred from homology"/>
<evidence type="ECO:0000256" key="10">
    <source>
        <dbReference type="ARBA" id="ARBA00047929"/>
    </source>
</evidence>
<dbReference type="SUPFAM" id="SSF46589">
    <property type="entry name" value="tRNA-binding arm"/>
    <property type="match status" value="1"/>
</dbReference>
<evidence type="ECO:0000256" key="14">
    <source>
        <dbReference type="PIRSR" id="PIRSR001529-2"/>
    </source>
</evidence>
<evidence type="ECO:0000256" key="11">
    <source>
        <dbReference type="ARBA" id="ARBA00048823"/>
    </source>
</evidence>
<evidence type="ECO:0000256" key="15">
    <source>
        <dbReference type="SAM" id="Coils"/>
    </source>
</evidence>
<reference evidence="17 18" key="1">
    <citation type="journal article" date="2014" name="Genome Announc.">
        <title>Draft Genome Sequences of Two Vibrionaceae Species, Vibrio ponticus C121 and Photobacterium aphoticum C119, Isolated as Coral Reef Microbiota.</title>
        <authorList>
            <person name="Al-saari N."/>
            <person name="Meirelles P.M."/>
            <person name="Mino S."/>
            <person name="Suda W."/>
            <person name="Oshima K."/>
            <person name="Hattori M."/>
            <person name="Ohkuma M."/>
            <person name="Thompson F.L."/>
            <person name="Gomez-Gil B."/>
            <person name="Sawabe T."/>
            <person name="Sawabe T."/>
        </authorList>
    </citation>
    <scope>NUCLEOTIDE SEQUENCE [LARGE SCALE GENOMIC DNA]</scope>
    <source>
        <strain evidence="17 18">JCM 19237</strain>
    </source>
</reference>
<evidence type="ECO:0000256" key="8">
    <source>
        <dbReference type="ARBA" id="ARBA00022917"/>
    </source>
</evidence>
<dbReference type="UniPathway" id="UPA00906">
    <property type="reaction ID" value="UER00895"/>
</dbReference>
<dbReference type="Gene3D" id="3.30.930.10">
    <property type="entry name" value="Bira Bifunctional Protein, Domain 2"/>
    <property type="match status" value="1"/>
</dbReference>
<comment type="caution">
    <text evidence="17">The sequence shown here is derived from an EMBL/GenBank/DDBJ whole genome shotgun (WGS) entry which is preliminary data.</text>
</comment>
<dbReference type="InterPro" id="IPR002314">
    <property type="entry name" value="aa-tRNA-synt_IIb"/>
</dbReference>
<feature type="binding site" evidence="12">
    <location>
        <position position="396"/>
    </location>
    <ligand>
        <name>L-serine</name>
        <dbReference type="ChEBI" id="CHEBI:33384"/>
    </ligand>
</feature>
<evidence type="ECO:0000256" key="1">
    <source>
        <dbReference type="ARBA" id="ARBA00004496"/>
    </source>
</evidence>
<comment type="similarity">
    <text evidence="3 12">Belongs to the class-II aminoacyl-tRNA synthetase family. Type-1 seryl-tRNA synthetase subfamily.</text>
</comment>
<organism evidence="17 18">
    <name type="scientific">Photobacterium aphoticum</name>
    <dbReference type="NCBI Taxonomy" id="754436"/>
    <lineage>
        <taxon>Bacteria</taxon>
        <taxon>Pseudomonadati</taxon>
        <taxon>Pseudomonadota</taxon>
        <taxon>Gammaproteobacteria</taxon>
        <taxon>Vibrionales</taxon>
        <taxon>Vibrionaceae</taxon>
        <taxon>Photobacterium</taxon>
    </lineage>
</organism>
<evidence type="ECO:0000256" key="13">
    <source>
        <dbReference type="PIRSR" id="PIRSR001529-1"/>
    </source>
</evidence>
<keyword evidence="15" id="KW-0175">Coiled coil</keyword>
<evidence type="ECO:0000256" key="2">
    <source>
        <dbReference type="ARBA" id="ARBA00005045"/>
    </source>
</evidence>
<feature type="binding site" evidence="13">
    <location>
        <position position="394"/>
    </location>
    <ligand>
        <name>L-serine</name>
        <dbReference type="ChEBI" id="CHEBI:33384"/>
    </ligand>
</feature>
<dbReference type="EC" id="6.1.1.11" evidence="12"/>
<evidence type="ECO:0000256" key="9">
    <source>
        <dbReference type="ARBA" id="ARBA00023146"/>
    </source>
</evidence>
<dbReference type="PROSITE" id="PS50862">
    <property type="entry name" value="AA_TRNA_LIGASE_II"/>
    <property type="match status" value="1"/>
</dbReference>
<sequence>MLDSKLLRTELDATAEKLARRGFSLDVELLRSLEEKRKDLQVKTEDLQALRNSRSKSIGQAKAKGDHEEAERILAEVGNLGTELDDAKKALAALQLELDAITQTVPNVPDESVPFGKDENDNVEVLRWGTPKQYDFEVKDHVDLGEMGDGLDFASAVKITGARFIVMKGQFARLHRAIAQFMLDLHTDEHGYTEMYVPYLVNADSLFGTGQLPKFGADLFHTQPLTEKVNDEEPRTLSLIPTAEVPVTNLLRDTISEEADLPIKMTAHTPCFRSEAGSYGRDTRGLIRMHQFDKVELVQITRPEDSMAALEELTGHAEKVLQLLELPYRKVVLCTGDMGFGSAKTYDLEVWVPAQETYREISSCSNMWDFQARRMQARFRRKGEKKPELVHTLNGSGLAVGRTMVAILENNQEADGRIMILKYYVSTWVTRHTSVNPDTDTQNPATWLVFYVCNFSVG</sequence>
<feature type="coiled-coil region" evidence="15">
    <location>
        <begin position="77"/>
        <end position="104"/>
    </location>
</feature>
<keyword evidence="8 12" id="KW-0648">Protein biosynthesis</keyword>
<dbReference type="PANTHER" id="PTHR43697">
    <property type="entry name" value="SERYL-TRNA SYNTHETASE"/>
    <property type="match status" value="1"/>
</dbReference>
<dbReference type="Proteomes" id="UP000029227">
    <property type="component" value="Unassembled WGS sequence"/>
</dbReference>
<dbReference type="eggNOG" id="COG0172">
    <property type="taxonomic scope" value="Bacteria"/>
</dbReference>
<dbReference type="Gene3D" id="1.10.287.40">
    <property type="entry name" value="Serine-tRNA synthetase, tRNA binding domain"/>
    <property type="match status" value="1"/>
</dbReference>
<dbReference type="NCBIfam" id="TIGR00414">
    <property type="entry name" value="serS"/>
    <property type="match status" value="1"/>
</dbReference>
<dbReference type="CDD" id="cd00770">
    <property type="entry name" value="SerRS_core"/>
    <property type="match status" value="1"/>
</dbReference>
<comment type="catalytic activity">
    <reaction evidence="10 12">
        <text>tRNA(Sec) + L-serine + ATP = L-seryl-tRNA(Sec) + AMP + diphosphate + H(+)</text>
        <dbReference type="Rhea" id="RHEA:42580"/>
        <dbReference type="Rhea" id="RHEA-COMP:9742"/>
        <dbReference type="Rhea" id="RHEA-COMP:10128"/>
        <dbReference type="ChEBI" id="CHEBI:15378"/>
        <dbReference type="ChEBI" id="CHEBI:30616"/>
        <dbReference type="ChEBI" id="CHEBI:33019"/>
        <dbReference type="ChEBI" id="CHEBI:33384"/>
        <dbReference type="ChEBI" id="CHEBI:78442"/>
        <dbReference type="ChEBI" id="CHEBI:78533"/>
        <dbReference type="ChEBI" id="CHEBI:456215"/>
        <dbReference type="EC" id="6.1.1.11"/>
    </reaction>
</comment>
<comment type="caution">
    <text evidence="12">Lacks conserved residue(s) required for the propagation of feature annotation.</text>
</comment>
<feature type="binding site" evidence="12 14">
    <location>
        <begin position="273"/>
        <end position="275"/>
    </location>
    <ligand>
        <name>ATP</name>
        <dbReference type="ChEBI" id="CHEBI:30616"/>
    </ligand>
</feature>
<accession>A0A090RBB9</accession>
<keyword evidence="9 12" id="KW-0030">Aminoacyl-tRNA synthetase</keyword>
<dbReference type="SUPFAM" id="SSF55681">
    <property type="entry name" value="Class II aaRS and biotin synthetases"/>
    <property type="match status" value="1"/>
</dbReference>
<comment type="subcellular location">
    <subcellularLocation>
        <location evidence="1 12">Cytoplasm</location>
    </subcellularLocation>
</comment>
<dbReference type="InterPro" id="IPR033729">
    <property type="entry name" value="SerRS_core"/>
</dbReference>
<dbReference type="EMBL" id="BBMN01000005">
    <property type="protein sequence ID" value="GAL04877.1"/>
    <property type="molecule type" value="Genomic_DNA"/>
</dbReference>
<dbReference type="PRINTS" id="PR00981">
    <property type="entry name" value="TRNASYNTHSER"/>
</dbReference>
<dbReference type="Pfam" id="PF00587">
    <property type="entry name" value="tRNA-synt_2b"/>
    <property type="match status" value="1"/>
</dbReference>
<dbReference type="HAMAP" id="MF_00176">
    <property type="entry name" value="Ser_tRNA_synth_type1"/>
    <property type="match status" value="1"/>
</dbReference>
<keyword evidence="7 12" id="KW-0067">ATP-binding</keyword>
<comment type="catalytic activity">
    <reaction evidence="11 12">
        <text>tRNA(Ser) + L-serine + ATP = L-seryl-tRNA(Ser) + AMP + diphosphate + H(+)</text>
        <dbReference type="Rhea" id="RHEA:12292"/>
        <dbReference type="Rhea" id="RHEA-COMP:9669"/>
        <dbReference type="Rhea" id="RHEA-COMP:9703"/>
        <dbReference type="ChEBI" id="CHEBI:15378"/>
        <dbReference type="ChEBI" id="CHEBI:30616"/>
        <dbReference type="ChEBI" id="CHEBI:33019"/>
        <dbReference type="ChEBI" id="CHEBI:33384"/>
        <dbReference type="ChEBI" id="CHEBI:78442"/>
        <dbReference type="ChEBI" id="CHEBI:78533"/>
        <dbReference type="ChEBI" id="CHEBI:456215"/>
        <dbReference type="EC" id="6.1.1.11"/>
    </reaction>
</comment>
<evidence type="ECO:0000256" key="12">
    <source>
        <dbReference type="HAMAP-Rule" id="MF_00176"/>
    </source>
</evidence>
<evidence type="ECO:0000256" key="7">
    <source>
        <dbReference type="ARBA" id="ARBA00022840"/>
    </source>
</evidence>